<comment type="caution">
    <text evidence="3">The sequence shown here is derived from an EMBL/GenBank/DDBJ whole genome shotgun (WGS) entry which is preliminary data.</text>
</comment>
<dbReference type="InterPro" id="IPR036365">
    <property type="entry name" value="PGBD-like_sf"/>
</dbReference>
<organism evidence="3 4">
    <name type="scientific">Actinoallomurus liliacearum</name>
    <dbReference type="NCBI Taxonomy" id="1080073"/>
    <lineage>
        <taxon>Bacteria</taxon>
        <taxon>Bacillati</taxon>
        <taxon>Actinomycetota</taxon>
        <taxon>Actinomycetes</taxon>
        <taxon>Streptosporangiales</taxon>
        <taxon>Thermomonosporaceae</taxon>
        <taxon>Actinoallomurus</taxon>
    </lineage>
</organism>
<feature type="region of interest" description="Disordered" evidence="1">
    <location>
        <begin position="1"/>
        <end position="32"/>
    </location>
</feature>
<dbReference type="InterPro" id="IPR036366">
    <property type="entry name" value="PGBDSf"/>
</dbReference>
<gene>
    <name evidence="3" type="ORF">GCM10023195_17840</name>
</gene>
<feature type="compositionally biased region" description="Pro residues" evidence="1">
    <location>
        <begin position="7"/>
        <end position="18"/>
    </location>
</feature>
<evidence type="ECO:0000256" key="1">
    <source>
        <dbReference type="SAM" id="MobiDB-lite"/>
    </source>
</evidence>
<keyword evidence="4" id="KW-1185">Reference proteome</keyword>
<dbReference type="Pfam" id="PF01471">
    <property type="entry name" value="PG_binding_1"/>
    <property type="match status" value="1"/>
</dbReference>
<dbReference type="RefSeq" id="WP_345351235.1">
    <property type="nucleotide sequence ID" value="NZ_BAABHJ010000005.1"/>
</dbReference>
<sequence length="278" mass="30140">MPDAFTSPPPGEPIPAPGPSDAAAPRLPDPPDDGRIYVDPAAPITVHSAAAAPTGEQLVAYAMTLRGTARGRVRENVNDFTQWYYGDNTAASWCLIFVCWCFNHFGALHLLGGKIAYVPSLKGRVGSKWHTDRKLIARGDPVTFDFNRSGEPEHVGFFVKWLDSGHTTFESIEGNTGNDQVATRTRYWSDVYGFVKPGLAASDPSRYPGVIYRYVAGAMMHDAHVKWIQQRLGAHKHPVTVDSYYGPATAAAVTAFQKGAHLSADGEVGPKTWAALAD</sequence>
<dbReference type="SUPFAM" id="SSF47090">
    <property type="entry name" value="PGBD-like"/>
    <property type="match status" value="1"/>
</dbReference>
<evidence type="ECO:0000259" key="2">
    <source>
        <dbReference type="Pfam" id="PF01471"/>
    </source>
</evidence>
<dbReference type="Proteomes" id="UP001500212">
    <property type="component" value="Unassembled WGS sequence"/>
</dbReference>
<name>A0ABP8TDC3_9ACTN</name>
<evidence type="ECO:0000313" key="3">
    <source>
        <dbReference type="EMBL" id="GAA4605156.1"/>
    </source>
</evidence>
<feature type="domain" description="Peptidoglycan binding-like" evidence="2">
    <location>
        <begin position="224"/>
        <end position="276"/>
    </location>
</feature>
<dbReference type="InterPro" id="IPR002477">
    <property type="entry name" value="Peptidoglycan-bd-like"/>
</dbReference>
<evidence type="ECO:0000313" key="4">
    <source>
        <dbReference type="Proteomes" id="UP001500212"/>
    </source>
</evidence>
<proteinExistence type="predicted"/>
<protein>
    <recommendedName>
        <fullName evidence="2">Peptidoglycan binding-like domain-containing protein</fullName>
    </recommendedName>
</protein>
<reference evidence="4" key="1">
    <citation type="journal article" date="2019" name="Int. J. Syst. Evol. Microbiol.">
        <title>The Global Catalogue of Microorganisms (GCM) 10K type strain sequencing project: providing services to taxonomists for standard genome sequencing and annotation.</title>
        <authorList>
            <consortium name="The Broad Institute Genomics Platform"/>
            <consortium name="The Broad Institute Genome Sequencing Center for Infectious Disease"/>
            <person name="Wu L."/>
            <person name="Ma J."/>
        </authorList>
    </citation>
    <scope>NUCLEOTIDE SEQUENCE [LARGE SCALE GENOMIC DNA]</scope>
    <source>
        <strain evidence="4">JCM 17938</strain>
    </source>
</reference>
<accession>A0ABP8TDC3</accession>
<dbReference type="Gene3D" id="1.10.101.10">
    <property type="entry name" value="PGBD-like superfamily/PGBD"/>
    <property type="match status" value="1"/>
</dbReference>
<dbReference type="EMBL" id="BAABHJ010000005">
    <property type="protein sequence ID" value="GAA4605156.1"/>
    <property type="molecule type" value="Genomic_DNA"/>
</dbReference>